<gene>
    <name evidence="2" type="ORF">I6I10_02885</name>
    <name evidence="3" type="ORF">I6J21_12915</name>
</gene>
<name>A0A7T4JVF7_9CORY</name>
<evidence type="ECO:0000313" key="3">
    <source>
        <dbReference type="EMBL" id="QRP70610.1"/>
    </source>
</evidence>
<dbReference type="Proteomes" id="UP000596145">
    <property type="component" value="Chromosome"/>
</dbReference>
<dbReference type="EMBL" id="CP069534">
    <property type="protein sequence ID" value="QRP70610.1"/>
    <property type="molecule type" value="Genomic_DNA"/>
</dbReference>
<evidence type="ECO:0000256" key="1">
    <source>
        <dbReference type="SAM" id="Phobius"/>
    </source>
</evidence>
<reference evidence="2 4" key="1">
    <citation type="submission" date="2020-12" db="EMBL/GenBank/DDBJ databases">
        <title>FDA dAtabase for Regulatory Grade micrObial Sequences (FDA-ARGOS): Supporting development and validation of Infectious Disease Dx tests.</title>
        <authorList>
            <person name="Sproer C."/>
            <person name="Gronow S."/>
            <person name="Severitt S."/>
            <person name="Schroder I."/>
            <person name="Tallon L."/>
            <person name="Sadzewicz L."/>
            <person name="Zhao X."/>
            <person name="Boylan J."/>
            <person name="Ott S."/>
            <person name="Bowen H."/>
            <person name="Vavikolanu K."/>
            <person name="Mehta A."/>
            <person name="Aluvathingal J."/>
            <person name="Nadendla S."/>
            <person name="Lowell S."/>
            <person name="Myers T."/>
            <person name="Yan Y."/>
            <person name="Sichtig H."/>
        </authorList>
    </citation>
    <scope>NUCLEOTIDE SEQUENCE [LARGE SCALE GENOMIC DNA]</scope>
    <source>
        <strain evidence="2 4">FDAARGOS_1053</strain>
        <strain evidence="3">FDAARGOS_1191</strain>
    </source>
</reference>
<accession>A0A7T4JVF7</accession>
<sequence length="112" mass="12315">MKQAMRTVGVGLSGITASLLLKTAVWFHFLDTSEDPRIITIFENGNCTFALTDYAKAIGMTSLFSSTDPHGWLLGALCLAIVAFVGWVIGRLTITHRAEHADADPLIPYYNW</sequence>
<keyword evidence="1" id="KW-1133">Transmembrane helix</keyword>
<keyword evidence="1" id="KW-0812">Transmembrane</keyword>
<dbReference type="Proteomes" id="UP000617681">
    <property type="component" value="Chromosome"/>
</dbReference>
<protein>
    <submittedName>
        <fullName evidence="2">Uncharacterized protein</fullName>
    </submittedName>
</protein>
<organism evidence="2 4">
    <name type="scientific">Corynebacterium glucuronolyticum</name>
    <dbReference type="NCBI Taxonomy" id="39791"/>
    <lineage>
        <taxon>Bacteria</taxon>
        <taxon>Bacillati</taxon>
        <taxon>Actinomycetota</taxon>
        <taxon>Actinomycetes</taxon>
        <taxon>Mycobacteriales</taxon>
        <taxon>Corynebacteriaceae</taxon>
        <taxon>Corynebacterium</taxon>
    </lineage>
</organism>
<evidence type="ECO:0000313" key="4">
    <source>
        <dbReference type="Proteomes" id="UP000596145"/>
    </source>
</evidence>
<proteinExistence type="predicted"/>
<dbReference type="AlphaFoldDB" id="A0A7T4JVF7"/>
<feature type="transmembrane region" description="Helical" evidence="1">
    <location>
        <begin position="7"/>
        <end position="29"/>
    </location>
</feature>
<feature type="transmembrane region" description="Helical" evidence="1">
    <location>
        <begin position="70"/>
        <end position="90"/>
    </location>
</feature>
<dbReference type="GeneID" id="92761340"/>
<evidence type="ECO:0000313" key="2">
    <source>
        <dbReference type="EMBL" id="QQB46889.1"/>
    </source>
</evidence>
<keyword evidence="1" id="KW-0472">Membrane</keyword>
<dbReference type="RefSeq" id="WP_005391631.1">
    <property type="nucleotide sequence ID" value="NZ_CP066007.1"/>
</dbReference>
<dbReference type="EMBL" id="CP066007">
    <property type="protein sequence ID" value="QQB46889.1"/>
    <property type="molecule type" value="Genomic_DNA"/>
</dbReference>